<organism evidence="7 8">
    <name type="scientific">Verrucomicrobia subdivision 6 bacterium BACL9 MAG-120820-bin42</name>
    <dbReference type="NCBI Taxonomy" id="1655634"/>
    <lineage>
        <taxon>Bacteria</taxon>
        <taxon>Pseudomonadati</taxon>
        <taxon>Verrucomicrobiota</taxon>
        <taxon>Verrucomicrobiia</taxon>
        <taxon>Verrucomicrobiales</taxon>
        <taxon>Verrucomicrobia subdivision 6</taxon>
    </lineage>
</organism>
<feature type="binding site" evidence="6">
    <location>
        <position position="39"/>
    </location>
    <ligand>
        <name>Fe cation</name>
        <dbReference type="ChEBI" id="CHEBI:24875"/>
        <label>1</label>
    </ligand>
</feature>
<dbReference type="InterPro" id="IPR005235">
    <property type="entry name" value="YmdB-like"/>
</dbReference>
<evidence type="ECO:0000256" key="2">
    <source>
        <dbReference type="ARBA" id="ARBA00022801"/>
    </source>
</evidence>
<feature type="binding site" evidence="6">
    <location>
        <position position="67"/>
    </location>
    <ligand>
        <name>Fe cation</name>
        <dbReference type="ChEBI" id="CHEBI:24875"/>
        <label>2</label>
    </ligand>
</feature>
<protein>
    <submittedName>
        <fullName evidence="7">Metallophosphoesterase</fullName>
    </submittedName>
</protein>
<keyword evidence="1 6" id="KW-0479">Metal-binding</keyword>
<dbReference type="Gene3D" id="3.60.21.10">
    <property type="match status" value="1"/>
</dbReference>
<feature type="binding site" evidence="6">
    <location>
        <position position="40"/>
    </location>
    <ligand>
        <name>Fe cation</name>
        <dbReference type="ChEBI" id="CHEBI:24875"/>
        <label>1</label>
    </ligand>
</feature>
<keyword evidence="2" id="KW-0378">Hydrolase</keyword>
<dbReference type="Proteomes" id="UP000051557">
    <property type="component" value="Unassembled WGS sequence"/>
</dbReference>
<dbReference type="PANTHER" id="PTHR36303">
    <property type="entry name" value="2',3'-CYCLIC-NUCLEOTIDE 2'-PHOSPHODIESTERASE"/>
    <property type="match status" value="1"/>
</dbReference>
<evidence type="ECO:0000256" key="1">
    <source>
        <dbReference type="ARBA" id="ARBA00022723"/>
    </source>
</evidence>
<keyword evidence="3" id="KW-0408">Iron</keyword>
<dbReference type="EMBL" id="LIDM01000306">
    <property type="protein sequence ID" value="KRP31585.1"/>
    <property type="molecule type" value="Genomic_DNA"/>
</dbReference>
<evidence type="ECO:0000256" key="3">
    <source>
        <dbReference type="ARBA" id="ARBA00023004"/>
    </source>
</evidence>
<comment type="caution">
    <text evidence="7">The sequence shown here is derived from an EMBL/GenBank/DDBJ whole genome shotgun (WGS) entry which is preliminary data.</text>
</comment>
<feature type="binding site" evidence="6">
    <location>
        <position position="176"/>
    </location>
    <ligand>
        <name>Fe cation</name>
        <dbReference type="ChEBI" id="CHEBI:24875"/>
        <label>2</label>
    </ligand>
</feature>
<feature type="binding site" evidence="6">
    <location>
        <position position="151"/>
    </location>
    <ligand>
        <name>Fe cation</name>
        <dbReference type="ChEBI" id="CHEBI:24875"/>
        <label>2</label>
    </ligand>
</feature>
<evidence type="ECO:0000256" key="5">
    <source>
        <dbReference type="PIRSR" id="PIRSR004789-50"/>
    </source>
</evidence>
<feature type="active site" description="Proton donor" evidence="5">
    <location>
        <position position="68"/>
    </location>
</feature>
<dbReference type="GO" id="GO:0046872">
    <property type="term" value="F:metal ion binding"/>
    <property type="evidence" value="ECO:0007669"/>
    <property type="project" value="UniProtKB-KW"/>
</dbReference>
<proteinExistence type="inferred from homology"/>
<dbReference type="PANTHER" id="PTHR36303:SF1">
    <property type="entry name" value="2',3'-CYCLIC-NUCLEOTIDE 2'-PHOSPHODIESTERASE"/>
    <property type="match status" value="1"/>
</dbReference>
<dbReference type="GO" id="GO:0004113">
    <property type="term" value="F:2',3'-cyclic-nucleotide 3'-phosphodiesterase activity"/>
    <property type="evidence" value="ECO:0007669"/>
    <property type="project" value="TreeGrafter"/>
</dbReference>
<feature type="binding site" evidence="6">
    <location>
        <position position="178"/>
    </location>
    <ligand>
        <name>Fe cation</name>
        <dbReference type="ChEBI" id="CHEBI:24875"/>
        <label>1</label>
    </ligand>
</feature>
<evidence type="ECO:0000256" key="4">
    <source>
        <dbReference type="ARBA" id="ARBA00061401"/>
    </source>
</evidence>
<dbReference type="CDD" id="cd07382">
    <property type="entry name" value="MPP_DR1281"/>
    <property type="match status" value="1"/>
</dbReference>
<evidence type="ECO:0000313" key="7">
    <source>
        <dbReference type="EMBL" id="KRP31585.1"/>
    </source>
</evidence>
<dbReference type="InterPro" id="IPR029052">
    <property type="entry name" value="Metallo-depent_PP-like"/>
</dbReference>
<dbReference type="PIRSF" id="PIRSF004789">
    <property type="entry name" value="DR1281"/>
    <property type="match status" value="1"/>
</dbReference>
<feature type="binding site" evidence="6">
    <location>
        <position position="8"/>
    </location>
    <ligand>
        <name>Fe cation</name>
        <dbReference type="ChEBI" id="CHEBI:24875"/>
        <label>1</label>
    </ligand>
</feature>
<dbReference type="Pfam" id="PF13277">
    <property type="entry name" value="YmdB"/>
    <property type="match status" value="1"/>
</dbReference>
<dbReference type="NCBIfam" id="TIGR00282">
    <property type="entry name" value="TIGR00282 family metallophosphoesterase"/>
    <property type="match status" value="1"/>
</dbReference>
<sequence>MRILFLGDIVAEYGREAVRDGMPRLIEEFAPDFIVVNGENVAGGNGITPKLAYDIFRAKVDVITLGDHCWDQREIMSFFAEEPRLIRPFNFPASCPGKGWIVVTGNGKKLGVVNAMGRTFMKADVDNPFLQIDPILEEIRKETKTILVDFHAETTSEKIAFGHAFDGKVSAVVGTHTHVQTADEKVLAGGTAYITDVGFCGAHDSVIGREKSFIVDRFRTLMPVKMHLATGGIQLDGVVIDVDEETGKATAIQRIQRPK</sequence>
<dbReference type="FunFam" id="3.60.21.10:FF:000016">
    <property type="entry name" value="Putative metallophosphoesterase"/>
    <property type="match status" value="1"/>
</dbReference>
<evidence type="ECO:0000313" key="8">
    <source>
        <dbReference type="Proteomes" id="UP000051557"/>
    </source>
</evidence>
<accession>A0A0R2XBJ1</accession>
<name>A0A0R2XBJ1_9BACT</name>
<reference evidence="7 8" key="1">
    <citation type="submission" date="2015-10" db="EMBL/GenBank/DDBJ databases">
        <title>Metagenome-Assembled Genomes uncover a global brackish microbiome.</title>
        <authorList>
            <person name="Hugerth L.W."/>
            <person name="Larsson J."/>
            <person name="Alneberg J."/>
            <person name="Lindh M.V."/>
            <person name="Legrand C."/>
            <person name="Pinhassi J."/>
            <person name="Andersson A.F."/>
        </authorList>
    </citation>
    <scope>NUCLEOTIDE SEQUENCE [LARGE SCALE GENOMIC DNA]</scope>
    <source>
        <strain evidence="7">BACL9 MAG-120820-bin42</strain>
    </source>
</reference>
<comment type="similarity">
    <text evidence="4">Belongs to the YmdB-like family.</text>
</comment>
<dbReference type="SUPFAM" id="SSF56300">
    <property type="entry name" value="Metallo-dependent phosphatases"/>
    <property type="match status" value="1"/>
</dbReference>
<feature type="binding site" evidence="6">
    <location>
        <position position="39"/>
    </location>
    <ligand>
        <name>Fe cation</name>
        <dbReference type="ChEBI" id="CHEBI:24875"/>
        <label>2</label>
    </ligand>
</feature>
<gene>
    <name evidence="7" type="ORF">ABS32_06820</name>
</gene>
<evidence type="ECO:0000256" key="6">
    <source>
        <dbReference type="PIRSR" id="PIRSR004789-51"/>
    </source>
</evidence>
<dbReference type="AlphaFoldDB" id="A0A0R2XBJ1"/>